<dbReference type="CDD" id="cd00833">
    <property type="entry name" value="PKS"/>
    <property type="match status" value="1"/>
</dbReference>
<dbReference type="InterPro" id="IPR006162">
    <property type="entry name" value="Ppantetheine_attach_site"/>
</dbReference>
<dbReference type="InterPro" id="IPR036291">
    <property type="entry name" value="NAD(P)-bd_dom_sf"/>
</dbReference>
<dbReference type="Gene3D" id="1.10.1200.10">
    <property type="entry name" value="ACP-like"/>
    <property type="match status" value="2"/>
</dbReference>
<dbReference type="InterPro" id="IPR016039">
    <property type="entry name" value="Thiolase-like"/>
</dbReference>
<evidence type="ECO:0000256" key="9">
    <source>
        <dbReference type="SAM" id="Coils"/>
    </source>
</evidence>
<feature type="region of interest" description="C-terminal hotdog fold" evidence="8">
    <location>
        <begin position="1393"/>
        <end position="1537"/>
    </location>
</feature>
<dbReference type="KEGG" id="pgm:PGRAT_08175"/>
<dbReference type="InterPro" id="IPR050091">
    <property type="entry name" value="PKS_NRPS_Biosynth_Enz"/>
</dbReference>
<dbReference type="Pfam" id="PF21089">
    <property type="entry name" value="PKS_DH_N"/>
    <property type="match status" value="1"/>
</dbReference>
<dbReference type="InterPro" id="IPR057326">
    <property type="entry name" value="KR_dom"/>
</dbReference>
<feature type="region of interest" description="N-terminal hotdog fold" evidence="8">
    <location>
        <begin position="1262"/>
        <end position="1380"/>
    </location>
</feature>
<dbReference type="Gene3D" id="3.40.50.12780">
    <property type="entry name" value="N-terminal domain of ligase-like"/>
    <property type="match status" value="1"/>
</dbReference>
<dbReference type="InterPro" id="IPR023213">
    <property type="entry name" value="CAT-like_dom_sf"/>
</dbReference>
<dbReference type="InterPro" id="IPR009081">
    <property type="entry name" value="PP-bd_ACP"/>
</dbReference>
<dbReference type="Pfam" id="PF00550">
    <property type="entry name" value="PP-binding"/>
    <property type="match status" value="2"/>
</dbReference>
<dbReference type="Pfam" id="PF14765">
    <property type="entry name" value="PS-DH"/>
    <property type="match status" value="1"/>
</dbReference>
<evidence type="ECO:0000256" key="5">
    <source>
        <dbReference type="ARBA" id="ARBA00022553"/>
    </source>
</evidence>
<keyword evidence="4" id="KW-0596">Phosphopantetheine</keyword>
<dbReference type="InterPro" id="IPR020841">
    <property type="entry name" value="PKS_Beta-ketoAc_synthase_dom"/>
</dbReference>
<feature type="active site" description="Proton acceptor; for dehydratase activity" evidence="8">
    <location>
        <position position="1292"/>
    </location>
</feature>
<keyword evidence="9" id="KW-0175">Coiled coil</keyword>
<dbReference type="FunFam" id="1.10.1200.10:FF:000005">
    <property type="entry name" value="Nonribosomal peptide synthetase 1"/>
    <property type="match status" value="2"/>
</dbReference>
<feature type="coiled-coil region" evidence="9">
    <location>
        <begin position="2201"/>
        <end position="2228"/>
    </location>
</feature>
<dbReference type="InterPro" id="IPR001227">
    <property type="entry name" value="Ac_transferase_dom_sf"/>
</dbReference>
<dbReference type="RefSeq" id="WP_025707137.1">
    <property type="nucleotide sequence ID" value="NZ_CP009287.1"/>
</dbReference>
<dbReference type="GO" id="GO:0031177">
    <property type="term" value="F:phosphopantetheine binding"/>
    <property type="evidence" value="ECO:0007669"/>
    <property type="project" value="InterPro"/>
</dbReference>
<dbReference type="HOGENOM" id="CLU_000022_70_2_9"/>
<dbReference type="SMART" id="SM00822">
    <property type="entry name" value="PKS_KR"/>
    <property type="match status" value="1"/>
</dbReference>
<evidence type="ECO:0000313" key="15">
    <source>
        <dbReference type="Proteomes" id="UP000029500"/>
    </source>
</evidence>
<dbReference type="InterPro" id="IPR018201">
    <property type="entry name" value="Ketoacyl_synth_AS"/>
</dbReference>
<dbReference type="PROSITE" id="PS52004">
    <property type="entry name" value="KS3_2"/>
    <property type="match status" value="1"/>
</dbReference>
<evidence type="ECO:0000256" key="4">
    <source>
        <dbReference type="ARBA" id="ARBA00022450"/>
    </source>
</evidence>
<dbReference type="SUPFAM" id="SSF53901">
    <property type="entry name" value="Thiolase-like"/>
    <property type="match status" value="1"/>
</dbReference>
<dbReference type="CDD" id="cd19531">
    <property type="entry name" value="LCL_NRPS-like"/>
    <property type="match status" value="1"/>
</dbReference>
<evidence type="ECO:0000259" key="13">
    <source>
        <dbReference type="PROSITE" id="PS52019"/>
    </source>
</evidence>
<dbReference type="SUPFAM" id="SSF47336">
    <property type="entry name" value="ACP-like"/>
    <property type="match status" value="2"/>
</dbReference>
<dbReference type="InterPro" id="IPR042104">
    <property type="entry name" value="PKS_dehydratase_sf"/>
</dbReference>
<dbReference type="InterPro" id="IPR000873">
    <property type="entry name" value="AMP-dep_synth/lig_dom"/>
</dbReference>
<dbReference type="SUPFAM" id="SSF56801">
    <property type="entry name" value="Acetyl-CoA synthetase-like"/>
    <property type="match status" value="1"/>
</dbReference>
<evidence type="ECO:0000256" key="7">
    <source>
        <dbReference type="ARBA" id="ARBA00022737"/>
    </source>
</evidence>
<feature type="domain" description="PKS/mFAS DH" evidence="13">
    <location>
        <begin position="1262"/>
        <end position="1537"/>
    </location>
</feature>
<keyword evidence="15" id="KW-1185">Reference proteome</keyword>
<dbReference type="PROSITE" id="PS50075">
    <property type="entry name" value="CARRIER"/>
    <property type="match status" value="2"/>
</dbReference>
<organism evidence="14 15">
    <name type="scientific">Paenibacillus graminis</name>
    <dbReference type="NCBI Taxonomy" id="189425"/>
    <lineage>
        <taxon>Bacteria</taxon>
        <taxon>Bacillati</taxon>
        <taxon>Bacillota</taxon>
        <taxon>Bacilli</taxon>
        <taxon>Bacillales</taxon>
        <taxon>Paenibacillaceae</taxon>
        <taxon>Paenibacillus</taxon>
    </lineage>
</organism>
<evidence type="ECO:0000259" key="12">
    <source>
        <dbReference type="PROSITE" id="PS52004"/>
    </source>
</evidence>
<dbReference type="Gene3D" id="3.10.129.110">
    <property type="entry name" value="Polyketide synthase dehydratase"/>
    <property type="match status" value="1"/>
</dbReference>
<evidence type="ECO:0000256" key="2">
    <source>
        <dbReference type="ARBA" id="ARBA00003299"/>
    </source>
</evidence>
<dbReference type="Gene3D" id="1.10.1240.100">
    <property type="match status" value="1"/>
</dbReference>
<dbReference type="InterPro" id="IPR020845">
    <property type="entry name" value="AMP-binding_CS"/>
</dbReference>
<keyword evidence="7" id="KW-0677">Repeat</keyword>
<dbReference type="CDD" id="cd05930">
    <property type="entry name" value="A_NRPS"/>
    <property type="match status" value="1"/>
</dbReference>
<reference evidence="14 15" key="1">
    <citation type="submission" date="2014-08" db="EMBL/GenBank/DDBJ databases">
        <title>Comparative genomics of the Paenibacillus odorifer group.</title>
        <authorList>
            <person name="den Bakker H.C."/>
            <person name="Tsai Y.-C."/>
            <person name="Martin N."/>
            <person name="Korlach J."/>
            <person name="Wiedmann M."/>
        </authorList>
    </citation>
    <scope>NUCLEOTIDE SEQUENCE [LARGE SCALE GENOMIC DNA]</scope>
    <source>
        <strain evidence="14 15">DSM 15220</strain>
    </source>
</reference>
<dbReference type="Pfam" id="PF00668">
    <property type="entry name" value="Condensation"/>
    <property type="match status" value="1"/>
</dbReference>
<dbReference type="UniPathway" id="UPA01003"/>
<evidence type="ECO:0000256" key="8">
    <source>
        <dbReference type="PROSITE-ProRule" id="PRU01363"/>
    </source>
</evidence>
<evidence type="ECO:0000256" key="10">
    <source>
        <dbReference type="SAM" id="MobiDB-lite"/>
    </source>
</evidence>
<dbReference type="Pfam" id="PF16197">
    <property type="entry name" value="KAsynt_C_assoc"/>
    <property type="match status" value="1"/>
</dbReference>
<dbReference type="InterPro" id="IPR020806">
    <property type="entry name" value="PKS_PP-bd"/>
</dbReference>
<feature type="active site" description="Proton donor; for dehydratase activity" evidence="8">
    <location>
        <position position="1455"/>
    </location>
</feature>
<dbReference type="SUPFAM" id="SSF52777">
    <property type="entry name" value="CoA-dependent acyltransferases"/>
    <property type="match status" value="2"/>
</dbReference>
<dbReference type="PROSITE" id="PS00012">
    <property type="entry name" value="PHOSPHOPANTETHEINE"/>
    <property type="match status" value="1"/>
</dbReference>
<accession>A0A089M7X0</accession>
<dbReference type="Pfam" id="PF02801">
    <property type="entry name" value="Ketoacyl-synt_C"/>
    <property type="match status" value="1"/>
</dbReference>
<dbReference type="Gene3D" id="3.30.70.3290">
    <property type="match status" value="1"/>
</dbReference>
<comment type="pathway">
    <text evidence="3">Antibiotic biosynthesis; bacillaene biosynthesis.</text>
</comment>
<dbReference type="PANTHER" id="PTHR43775:SF51">
    <property type="entry name" value="INACTIVE PHENOLPHTHIOCEROL SYNTHESIS POLYKETIDE SYNTHASE TYPE I PKS1-RELATED"/>
    <property type="match status" value="1"/>
</dbReference>
<evidence type="ECO:0000259" key="11">
    <source>
        <dbReference type="PROSITE" id="PS50075"/>
    </source>
</evidence>
<dbReference type="InterPro" id="IPR045851">
    <property type="entry name" value="AMP-bd_C_sf"/>
</dbReference>
<dbReference type="SUPFAM" id="SSF51735">
    <property type="entry name" value="NAD(P)-binding Rossmann-fold domains"/>
    <property type="match status" value="2"/>
</dbReference>
<feature type="domain" description="Carrier" evidence="11">
    <location>
        <begin position="1636"/>
        <end position="1711"/>
    </location>
</feature>
<dbReference type="Gene3D" id="3.30.559.10">
    <property type="entry name" value="Chloramphenicol acetyltransferase-like domain"/>
    <property type="match status" value="1"/>
</dbReference>
<dbReference type="InterPro" id="IPR020807">
    <property type="entry name" value="PKS_DH"/>
</dbReference>
<keyword evidence="6" id="KW-0808">Transferase</keyword>
<dbReference type="InterPro" id="IPR042099">
    <property type="entry name" value="ANL_N_sf"/>
</dbReference>
<dbReference type="InterPro" id="IPR001242">
    <property type="entry name" value="Condensation_dom"/>
</dbReference>
<comment type="function">
    <text evidence="2">Involved in some intermediate steps for the synthesis of the antibiotic polyketide bacillaene which is involved in secondary metabolism.</text>
</comment>
<dbReference type="InterPro" id="IPR049552">
    <property type="entry name" value="PKS_DH_N"/>
</dbReference>
<feature type="compositionally biased region" description="Basic and acidic residues" evidence="10">
    <location>
        <begin position="2776"/>
        <end position="2787"/>
    </location>
</feature>
<dbReference type="PROSITE" id="PS00606">
    <property type="entry name" value="KS3_1"/>
    <property type="match status" value="1"/>
</dbReference>
<dbReference type="GO" id="GO:0004315">
    <property type="term" value="F:3-oxoacyl-[acyl-carrier-protein] synthase activity"/>
    <property type="evidence" value="ECO:0007669"/>
    <property type="project" value="InterPro"/>
</dbReference>
<dbReference type="eggNOG" id="COG1020">
    <property type="taxonomic scope" value="Bacteria"/>
</dbReference>
<name>A0A089M7X0_9BACL</name>
<comment type="cofactor">
    <cofactor evidence="1">
        <name>pantetheine 4'-phosphate</name>
        <dbReference type="ChEBI" id="CHEBI:47942"/>
    </cofactor>
</comment>
<dbReference type="SMART" id="SM00825">
    <property type="entry name" value="PKS_KS"/>
    <property type="match status" value="1"/>
</dbReference>
<dbReference type="InterPro" id="IPR025110">
    <property type="entry name" value="AMP-bd_C"/>
</dbReference>
<dbReference type="Gene3D" id="3.40.50.720">
    <property type="entry name" value="NAD(P)-binding Rossmann-like Domain"/>
    <property type="match status" value="1"/>
</dbReference>
<dbReference type="InterPro" id="IPR014031">
    <property type="entry name" value="Ketoacyl_synth_C"/>
</dbReference>
<dbReference type="Pfam" id="PF08659">
    <property type="entry name" value="KR"/>
    <property type="match status" value="1"/>
</dbReference>
<dbReference type="InterPro" id="IPR014030">
    <property type="entry name" value="Ketoacyl_synth_N"/>
</dbReference>
<dbReference type="InterPro" id="IPR013968">
    <property type="entry name" value="PKS_KR"/>
</dbReference>
<dbReference type="OrthoDB" id="9757771at2"/>
<feature type="domain" description="Ketosynthase family 3 (KS3)" evidence="12">
    <location>
        <begin position="12"/>
        <end position="430"/>
    </location>
</feature>
<dbReference type="InterPro" id="IPR036736">
    <property type="entry name" value="ACP-like_sf"/>
</dbReference>
<dbReference type="InterPro" id="IPR049900">
    <property type="entry name" value="PKS_mFAS_DH"/>
</dbReference>
<dbReference type="Gene3D" id="3.30.559.30">
    <property type="entry name" value="Nonribosomal peptide synthetase, condensation domain"/>
    <property type="match status" value="1"/>
</dbReference>
<feature type="region of interest" description="Disordered" evidence="10">
    <location>
        <begin position="1607"/>
        <end position="1630"/>
    </location>
</feature>
<sequence>MSHHNSDQKYTGLEIAVIGLDCKFPQAADAGQFWNNLKYGVEGIQFFSDEEMIQSGIDSALCNDPNYVKARGILEDIEYFDASFFDYTPHEATVLDPQVRVFHECVMNALDNAGYNPDTYKGQIGLYAGSTENANWQLRQLLAGEHPTFNMSFREYLCTSISYKLRLRGPSVTVLSACSTSLVAVHLASQALLNGECNIALAGGVHLSLPSKKGYYYVDDLIYSADGHCRTFDSASQGTVISDGAGVVVLKTLQDAIQDRDHIYAVIKGSAVNNDGNQKAGFSAPSINGQREVIEAALQMAEVEAESITMVEAHGTGTKIGDSIEIEALKRAYSTNHKAYCAIGSVKSNIGHLNEAAGIAGLIKTVLSIEHRQIPPTINFNNPNPKIEFEDTPFYVNNALADWTTQGTALRAAVSSFGIGGTNAHIILEEPPSLEQKSEEKAPRLFVFSAKTPTAVQEQIRRFKEHLRSSPHLSLSDAAYTLQAGRGARPNRAFIVADSHQELASKIEEKTFAIRSVDKSQSAVLYVLPDMDGDVQAVQQAISLYESHLAFRQAADTAMGKLGSYSGIDFRTLFLRGEKNQLQREAIHFLFGYAVVSIMLQVNKKPLGLLGIKRGSLVAAAVAEAVALQHSFTAFMDRERTAITDHPIYNPRVPMYSAASGGKMLWGQLKEAEFWSNAWNASFSLTPGIVNLVNTPKTLVAYIGTEVNELMTAMDEPHTKLISFISSVDSDSGNRGFLEWIGRLWSAGLGIRWDALEQAGHKGRIPLPGYPFERNRYFLDEDPVLLGASLLQQVKGQTGHQKSAADCCYTPTWKKAALSGVRSRKGSKPSALIVHDVALEERTIEMCNRYFDHPVFVAKACKPVSVGGTTIQLENSSKSAYCEMFQAYQKQTKALPKNILYFALSGHGMDAWDHRQGDLLLQETYYGLLPLVQAIDECNANGRLQLGVVTNHLFDVLGNEELNPWNATLLGLVRGIPLEFPNLQCQLIEIADQEQLRLPTVADILFREAESSQDEIVAIRGNSKWIPMYEPLAPGPDTLPVLSDRGVYLITGGSGGIGMELAEYLSRHCHARLVLMVRSAFPAKSQWASWLREHAGNDLISGKIRRIQAMEQRGAEVYVYQSDVSDFNHLAHTIQQVEQKMGQIQGVIHAAGLPGGGFIQQQSKETADPVILTKALGCIHLNQILQDHPLDFFVVCSSISTLFPIIGQSDYNAANAFVDAYAEYWNRLGKHRITSIKWDVWKNVGMAVNAGMAPAPRKELGHPLFDSCLRVNDKEIFHSKLSLRKHWVLQDHRTEEYGVLSGTAVLEMVREAVESSRQKKPFLLHNVQFHTPILVYAEEEKEIVLILTRNNEFTVYGRLPQKLSWVPHVTGRMGSVEPQGNTVDLEQLKNRCIRQNVMYTEADNHKHAGHLIFGKRWRNIRQVMAGSNEGLAIIELPEEYQSDLKDYHLHPGLLDSATSFLLGFINQTSLYIPLSYESLAVYGELTSRVYSYSKYLGSSLAQEELASFDIQIMDEQGNVLMDIRNYTMVAVSDVLANRISTNHGKPQQAAIDIDHLLDPFPAGNAAASTGILPEEGQEIFGRALAAEAATIIVSAAPLETRLRGDKSTDQLHKHGQEPVTRKPQGKRPELPVDYVPAQTDIEKKLCVIYENHLGFQPVGIEDDFFELGGDSLKAIHVIASIRKQFDCSLTLTDFFLNKTIKSVALFILNASRANERQIAPVNPKSHYPTSLAQKRIFFLQGLMPDTVGYNESTSVLLEGNLSAGKIEEIFAAIIGRHESLRTSFRVEDGEIVQIIHPHVDFKLIVTAVNEGGLEQAVDRFIQPFDLAQAPLIRVGLLQAGEQRHLLVVDMHHIISDGTSMNLLVKDFADLYMGKILPPLAIQYKDYAGWEQEFITSQAYQAKKAYWLEKLAGPLPVLTLPADYPRPVSLSFQGDRITLELGRPSSERIKKFSQEQQVTWFMTMLAAYYALLARLSGESDILIGIPQAGRNHEDVQEMVGMFVNSLVLRNQPERDKPFLAFLQEVRASLLEALENQDFQIEMIMDQLNYKRDPGRTFLYDTIFNYQSMKNQTETEVSYLRDMKLSPYPMISKTTKADLNIHLYEVPSGIFLECFYRTDLFKRETVQYIFEEYRRLIEAIPEQAGMTIGELPVFRQKDIPRAGGSVSPPVRFQAFQYNDPSDHLVQRFEKQAAAYPDHPAVKYREESLNYRQLNEQANRIARRIWELKGQESVEQPVALLFGNTIEMVAALAGAIKAGIPFVPLDRSAPVQRLTHMLNDAQATLILTDSENESAARELAERANTKVTIVNTAEGLSGISAENPSIYPEGDQTAFILYTSGSSGLPKGVVQSYRNITYYIAQFTHSLAVNHQDRIALLTTYSHAIGILDIWASLLNGATLHLCDLKLDASIQRFSSWLNSEGITIYHSVPSVFRFLMKNLPEDVKLPSLRMILLGGEVVTRADFELYKKNCAEHCLFVNFLGCSELMVISFYMLDKESEVNHAKLPAGYAVHGIDVRIVNDNGREAGIFEIGQLVYLSEYLSPGYWKQAGATERGGASAPDTGARLYRSGDYGRLLPNGCLEYHGRNDTQLKIRGYRVDLNEIESTLDHIPFIQQSIVTAIMDQEGEQAIAAYYVLKEPAAEKEIIRVLREQLPAYLIPRYWIELKSFPMIGPNKVDRNALPALDAIQSEGLRDEYVPPRNEMENMLARLWGEVLGVQHIGADDGFFDIGGHSLLLMQVQNNLEKELKITIEMADLFKYPTISSLAAFLKDNHSHNDYLNHSKQRGELRRSLMGNRRKGELNNE</sequence>
<protein>
    <submittedName>
        <fullName evidence="14">Beta-ketoacyl synthase</fullName>
    </submittedName>
</protein>
<dbReference type="GO" id="GO:0004312">
    <property type="term" value="F:fatty acid synthase activity"/>
    <property type="evidence" value="ECO:0007669"/>
    <property type="project" value="TreeGrafter"/>
</dbReference>
<dbReference type="Gene3D" id="3.40.47.10">
    <property type="match status" value="1"/>
</dbReference>
<feature type="region of interest" description="Disordered" evidence="10">
    <location>
        <begin position="2776"/>
        <end position="2801"/>
    </location>
</feature>
<keyword evidence="5" id="KW-0597">Phosphoprotein</keyword>
<dbReference type="SMART" id="SM00823">
    <property type="entry name" value="PKS_PP"/>
    <property type="match status" value="2"/>
</dbReference>
<dbReference type="Gene3D" id="3.30.300.30">
    <property type="match status" value="1"/>
</dbReference>
<evidence type="ECO:0000256" key="6">
    <source>
        <dbReference type="ARBA" id="ARBA00022679"/>
    </source>
</evidence>
<dbReference type="PROSITE" id="PS52019">
    <property type="entry name" value="PKS_MFAS_DH"/>
    <property type="match status" value="1"/>
</dbReference>
<dbReference type="STRING" id="189425.PGRAT_08175"/>
<evidence type="ECO:0000313" key="14">
    <source>
        <dbReference type="EMBL" id="AIQ67618.1"/>
    </source>
</evidence>
<dbReference type="PANTHER" id="PTHR43775">
    <property type="entry name" value="FATTY ACID SYNTHASE"/>
    <property type="match status" value="1"/>
</dbReference>
<dbReference type="CDD" id="cd08953">
    <property type="entry name" value="KR_2_SDR_x"/>
    <property type="match status" value="1"/>
</dbReference>
<dbReference type="PROSITE" id="PS00455">
    <property type="entry name" value="AMP_BINDING"/>
    <property type="match status" value="1"/>
</dbReference>
<dbReference type="Gene3D" id="3.40.366.10">
    <property type="entry name" value="Malonyl-Coenzyme A Acyl Carrier Protein, domain 2"/>
    <property type="match status" value="1"/>
</dbReference>
<dbReference type="Proteomes" id="UP000029500">
    <property type="component" value="Chromosome"/>
</dbReference>
<dbReference type="eggNOG" id="COG3321">
    <property type="taxonomic scope" value="Bacteria"/>
</dbReference>
<feature type="domain" description="Carrier" evidence="11">
    <location>
        <begin position="2695"/>
        <end position="2770"/>
    </location>
</feature>
<proteinExistence type="predicted"/>
<gene>
    <name evidence="14" type="ORF">PGRAT_08175</name>
</gene>
<dbReference type="InterPro" id="IPR032821">
    <property type="entry name" value="PKS_assoc"/>
</dbReference>
<evidence type="ECO:0000256" key="1">
    <source>
        <dbReference type="ARBA" id="ARBA00001957"/>
    </source>
</evidence>
<dbReference type="GO" id="GO:0006633">
    <property type="term" value="P:fatty acid biosynthetic process"/>
    <property type="evidence" value="ECO:0007669"/>
    <property type="project" value="InterPro"/>
</dbReference>
<dbReference type="SMART" id="SM00826">
    <property type="entry name" value="PKS_DH"/>
    <property type="match status" value="1"/>
</dbReference>
<dbReference type="InterPro" id="IPR049551">
    <property type="entry name" value="PKS_DH_C"/>
</dbReference>
<dbReference type="Pfam" id="PF00501">
    <property type="entry name" value="AMP-binding"/>
    <property type="match status" value="1"/>
</dbReference>
<dbReference type="Pfam" id="PF13193">
    <property type="entry name" value="AMP-binding_C"/>
    <property type="match status" value="1"/>
</dbReference>
<evidence type="ECO:0000256" key="3">
    <source>
        <dbReference type="ARBA" id="ARBA00004789"/>
    </source>
</evidence>
<dbReference type="Pfam" id="PF00109">
    <property type="entry name" value="ketoacyl-synt"/>
    <property type="match status" value="1"/>
</dbReference>
<dbReference type="EMBL" id="CP009287">
    <property type="protein sequence ID" value="AIQ67618.1"/>
    <property type="molecule type" value="Genomic_DNA"/>
</dbReference>